<dbReference type="GO" id="GO:0042721">
    <property type="term" value="C:TIM22 mitochondrial import inner membrane insertion complex"/>
    <property type="evidence" value="ECO:0007669"/>
    <property type="project" value="UniProtKB-UniRule"/>
</dbReference>
<evidence type="ECO:0000256" key="9">
    <source>
        <dbReference type="RuleBase" id="RU367038"/>
    </source>
</evidence>
<evidence type="ECO:0000256" key="3">
    <source>
        <dbReference type="ARBA" id="ARBA00020722"/>
    </source>
</evidence>
<comment type="subunit">
    <text evidence="9">Component of the TIM22 complex.</text>
</comment>
<comment type="similarity">
    <text evidence="2 9">Belongs to the Tim17/Tim22/Tim23 family.</text>
</comment>
<keyword evidence="7 9" id="KW-0496">Mitochondrion</keyword>
<dbReference type="PANTHER" id="PTHR14110">
    <property type="entry name" value="MITOCHONDRIAL IMPORT INNER MEMBRANE TRANSLOCASE SUBUNIT TIM22"/>
    <property type="match status" value="1"/>
</dbReference>
<reference evidence="10" key="1">
    <citation type="journal article" date="2020" name="Stud. Mycol.">
        <title>101 Dothideomycetes genomes: a test case for predicting lifestyles and emergence of pathogens.</title>
        <authorList>
            <person name="Haridas S."/>
            <person name="Albert R."/>
            <person name="Binder M."/>
            <person name="Bloem J."/>
            <person name="Labutti K."/>
            <person name="Salamov A."/>
            <person name="Andreopoulos B."/>
            <person name="Baker S."/>
            <person name="Barry K."/>
            <person name="Bills G."/>
            <person name="Bluhm B."/>
            <person name="Cannon C."/>
            <person name="Castanera R."/>
            <person name="Culley D."/>
            <person name="Daum C."/>
            <person name="Ezra D."/>
            <person name="Gonzalez J."/>
            <person name="Henrissat B."/>
            <person name="Kuo A."/>
            <person name="Liang C."/>
            <person name="Lipzen A."/>
            <person name="Lutzoni F."/>
            <person name="Magnuson J."/>
            <person name="Mondo S."/>
            <person name="Nolan M."/>
            <person name="Ohm R."/>
            <person name="Pangilinan J."/>
            <person name="Park H.-J."/>
            <person name="Ramirez L."/>
            <person name="Alfaro M."/>
            <person name="Sun H."/>
            <person name="Tritt A."/>
            <person name="Yoshinaga Y."/>
            <person name="Zwiers L.-H."/>
            <person name="Turgeon B."/>
            <person name="Goodwin S."/>
            <person name="Spatafora J."/>
            <person name="Crous P."/>
            <person name="Grigoriev I."/>
        </authorList>
    </citation>
    <scope>NUCLEOTIDE SEQUENCE</scope>
    <source>
        <strain evidence="10">ATCC 16933</strain>
    </source>
</reference>
<dbReference type="Pfam" id="PF02466">
    <property type="entry name" value="Tim17"/>
    <property type="match status" value="1"/>
</dbReference>
<evidence type="ECO:0000313" key="10">
    <source>
        <dbReference type="EMBL" id="KAF2455483.1"/>
    </source>
</evidence>
<dbReference type="GO" id="GO:0030943">
    <property type="term" value="F:mitochondrion targeting sequence binding"/>
    <property type="evidence" value="ECO:0007669"/>
    <property type="project" value="TreeGrafter"/>
</dbReference>
<dbReference type="GO" id="GO:0008320">
    <property type="term" value="F:protein transmembrane transporter activity"/>
    <property type="evidence" value="ECO:0007669"/>
    <property type="project" value="UniProtKB-UniRule"/>
</dbReference>
<keyword evidence="4" id="KW-0812">Transmembrane</keyword>
<evidence type="ECO:0000313" key="11">
    <source>
        <dbReference type="Proteomes" id="UP000799766"/>
    </source>
</evidence>
<evidence type="ECO:0000256" key="8">
    <source>
        <dbReference type="ARBA" id="ARBA00023136"/>
    </source>
</evidence>
<gene>
    <name evidence="10" type="ORF">BDY21DRAFT_349480</name>
</gene>
<sequence>MNVPGMPGALGGAKAGLSDQERQMVKFMESAVESCPFKTVMSGGAGFALGGAFGLFMSSMRYDTPLTPAGNAISQLPMRQQLREGLRDMGRSSLRSARNFGLIGAIFSGTECCIEGFRAKHDLANGVAAGCITGGALAVSGGPQAVGLGCVGFAAFSAAIDWYMRLPEDEVRKPVI</sequence>
<keyword evidence="9" id="KW-0811">Translocation</keyword>
<dbReference type="GO" id="GO:0045039">
    <property type="term" value="P:protein insertion into mitochondrial inner membrane"/>
    <property type="evidence" value="ECO:0007669"/>
    <property type="project" value="UniProtKB-UniRule"/>
</dbReference>
<evidence type="ECO:0000256" key="6">
    <source>
        <dbReference type="ARBA" id="ARBA00022989"/>
    </source>
</evidence>
<dbReference type="AlphaFoldDB" id="A0A6A6NW43"/>
<evidence type="ECO:0000256" key="7">
    <source>
        <dbReference type="ARBA" id="ARBA00023128"/>
    </source>
</evidence>
<dbReference type="InterPro" id="IPR039175">
    <property type="entry name" value="TIM22"/>
</dbReference>
<evidence type="ECO:0000256" key="4">
    <source>
        <dbReference type="ARBA" id="ARBA00022692"/>
    </source>
</evidence>
<evidence type="ECO:0000256" key="1">
    <source>
        <dbReference type="ARBA" id="ARBA00004448"/>
    </source>
</evidence>
<dbReference type="OrthoDB" id="75343at2759"/>
<protein>
    <recommendedName>
        <fullName evidence="3 9">Mitochondrial import inner membrane translocase subunit TIM22</fullName>
    </recommendedName>
</protein>
<dbReference type="EMBL" id="MU001686">
    <property type="protein sequence ID" value="KAF2455483.1"/>
    <property type="molecule type" value="Genomic_DNA"/>
</dbReference>
<name>A0A6A6NW43_9PEZI</name>
<keyword evidence="8" id="KW-0472">Membrane</keyword>
<keyword evidence="9" id="KW-0653">Protein transport</keyword>
<comment type="function">
    <text evidence="9">Essential core component of the TIM22 complex, a complex that mediates the import and insertion of multi-pass transmembrane proteins into the mitochondrial inner membrane. In the TIM22 complex, it constitutes the voltage-activated and signal-gated channel. Forms a twin-pore translocase that uses the membrane potential as external driving force in 2 voltage-dependent steps.</text>
</comment>
<dbReference type="PANTHER" id="PTHR14110:SF0">
    <property type="entry name" value="MITOCHONDRIAL IMPORT INNER MEMBRANE TRANSLOCASE SUBUNIT TIM22"/>
    <property type="match status" value="1"/>
</dbReference>
<keyword evidence="11" id="KW-1185">Reference proteome</keyword>
<proteinExistence type="inferred from homology"/>
<keyword evidence="6" id="KW-1133">Transmembrane helix</keyword>
<dbReference type="Proteomes" id="UP000799766">
    <property type="component" value="Unassembled WGS sequence"/>
</dbReference>
<organism evidence="10 11">
    <name type="scientific">Lineolata rhizophorae</name>
    <dbReference type="NCBI Taxonomy" id="578093"/>
    <lineage>
        <taxon>Eukaryota</taxon>
        <taxon>Fungi</taxon>
        <taxon>Dikarya</taxon>
        <taxon>Ascomycota</taxon>
        <taxon>Pezizomycotina</taxon>
        <taxon>Dothideomycetes</taxon>
        <taxon>Dothideomycetes incertae sedis</taxon>
        <taxon>Lineolatales</taxon>
        <taxon>Lineolataceae</taxon>
        <taxon>Lineolata</taxon>
    </lineage>
</organism>
<evidence type="ECO:0000256" key="2">
    <source>
        <dbReference type="ARBA" id="ARBA00008444"/>
    </source>
</evidence>
<keyword evidence="5 9" id="KW-0999">Mitochondrion inner membrane</keyword>
<evidence type="ECO:0000256" key="5">
    <source>
        <dbReference type="ARBA" id="ARBA00022792"/>
    </source>
</evidence>
<comment type="subcellular location">
    <subcellularLocation>
        <location evidence="1 9">Mitochondrion inner membrane</location>
        <topology evidence="1 9">Multi-pass membrane protein</topology>
    </subcellularLocation>
</comment>
<keyword evidence="9" id="KW-0813">Transport</keyword>
<accession>A0A6A6NW43</accession>